<dbReference type="GO" id="GO:0022904">
    <property type="term" value="P:respiratory electron transport chain"/>
    <property type="evidence" value="ECO:0007669"/>
    <property type="project" value="TreeGrafter"/>
</dbReference>
<dbReference type="PANTHER" id="PTHR10422">
    <property type="entry name" value="CYTOCHROME C OXIDASE SUBUNIT 1"/>
    <property type="match status" value="1"/>
</dbReference>
<dbReference type="Gene3D" id="1.20.210.10">
    <property type="entry name" value="Cytochrome c oxidase-like, subunit I domain"/>
    <property type="match status" value="1"/>
</dbReference>
<comment type="subcellular location">
    <subcellularLocation>
        <location evidence="1">Cell membrane</location>
        <topology evidence="1">Multi-pass membrane protein</topology>
    </subcellularLocation>
</comment>
<feature type="transmembrane region" description="Helical" evidence="15">
    <location>
        <begin position="298"/>
        <end position="317"/>
    </location>
</feature>
<feature type="transmembrane region" description="Helical" evidence="15">
    <location>
        <begin position="211"/>
        <end position="234"/>
    </location>
</feature>
<dbReference type="PROSITE" id="PS50855">
    <property type="entry name" value="COX1"/>
    <property type="match status" value="1"/>
</dbReference>
<dbReference type="GO" id="GO:0046872">
    <property type="term" value="F:metal ion binding"/>
    <property type="evidence" value="ECO:0007669"/>
    <property type="project" value="UniProtKB-KW"/>
</dbReference>
<dbReference type="Pfam" id="PF00115">
    <property type="entry name" value="COX1"/>
    <property type="match status" value="1"/>
</dbReference>
<dbReference type="PROSITE" id="PS00077">
    <property type="entry name" value="COX1_CUB"/>
    <property type="match status" value="1"/>
</dbReference>
<evidence type="ECO:0000256" key="10">
    <source>
        <dbReference type="ARBA" id="ARBA00022989"/>
    </source>
</evidence>
<dbReference type="GO" id="GO:0009060">
    <property type="term" value="P:aerobic respiration"/>
    <property type="evidence" value="ECO:0007669"/>
    <property type="project" value="InterPro"/>
</dbReference>
<feature type="transmembrane region" description="Helical" evidence="15">
    <location>
        <begin position="362"/>
        <end position="380"/>
    </location>
</feature>
<evidence type="ECO:0000256" key="15">
    <source>
        <dbReference type="SAM" id="Phobius"/>
    </source>
</evidence>
<evidence type="ECO:0000256" key="6">
    <source>
        <dbReference type="ARBA" id="ARBA00022660"/>
    </source>
</evidence>
<comment type="similarity">
    <text evidence="2 14">Belongs to the heme-copper respiratory oxidase family.</text>
</comment>
<keyword evidence="10 15" id="KW-1133">Transmembrane helix</keyword>
<feature type="transmembrane region" description="Helical" evidence="15">
    <location>
        <begin position="158"/>
        <end position="181"/>
    </location>
</feature>
<comment type="caution">
    <text evidence="17">The sequence shown here is derived from an EMBL/GenBank/DDBJ whole genome shotgun (WGS) entry which is preliminary data.</text>
</comment>
<keyword evidence="18" id="KW-1185">Reference proteome</keyword>
<sequence>MLVHLQGAWNPWLGRLTLSQIPYHSPIVLGAFAFALLAAAPIVGLMTYYQKWGYLIREWITTLDHKKIGVMYIIIGLVMLLRGFIDGIMIRTQQLLADGPRSAAHLQAVHGYLPPFHFDQIYSSHGTIMIIFAVTVVLTGFQNIIVPLQIGARDMAFPYLNAVSLWLTAAGAALVMISLFIGDFSHAGWVGIVPLTELPYSPGVGVDYWDWALQLSSLGTTLGALNLITTIIMMRAPGMRWFRMPFFTWATLSTQTIGLTAFPVLGVALALLSCDRYLGTHFYTAGLGGNLMLYTDLFWIWGHPEVYFIILPAWGIMSEVIPTFSEKALFGYTVMVAATLSIAGLSWAVWLHHFFTMGAGPGVNLVFSVSTMLVGIPTGVKVFNWSLTLYRGRLRFETPMLWAIGALFLLLVGGLTGMMLAIPAINYTVHNSVFVVAHFHTMFLVSVFGIFAGLMYWFPKVFGFRLDERSGRRFFTFFSLGTVFVFAAMYTLGLMGMTRRLDYLYNPHWQALLIIQEFGIFLYCVSVFYFCKMIYVSIRDRAKEAHGQDVWRTSRTLEWMTLTPVPFYNFAVIPVVHGRDAWAMRRDSGLTATSPGDYEDINLPNNTIVPAMLGALAFGFGFGMVWRIWWLAGLSLLGIIGLVILRSFADDRGFTLTAATVRRMERNHEDTGIVTDHISPPVAELALFQ</sequence>
<feature type="transmembrane region" description="Helical" evidence="15">
    <location>
        <begin position="437"/>
        <end position="458"/>
    </location>
</feature>
<accession>A0A8G2CHV4</accession>
<evidence type="ECO:0000256" key="1">
    <source>
        <dbReference type="ARBA" id="ARBA00004651"/>
    </source>
</evidence>
<keyword evidence="11" id="KW-0408">Iron</keyword>
<dbReference type="EMBL" id="FTNE01000002">
    <property type="protein sequence ID" value="SIQ14622.1"/>
    <property type="molecule type" value="Genomic_DNA"/>
</dbReference>
<dbReference type="GO" id="GO:0005886">
    <property type="term" value="C:plasma membrane"/>
    <property type="evidence" value="ECO:0007669"/>
    <property type="project" value="UniProtKB-SubCell"/>
</dbReference>
<evidence type="ECO:0000256" key="7">
    <source>
        <dbReference type="ARBA" id="ARBA00022692"/>
    </source>
</evidence>
<feature type="transmembrane region" description="Helical" evidence="15">
    <location>
        <begin position="474"/>
        <end position="497"/>
    </location>
</feature>
<evidence type="ECO:0000313" key="18">
    <source>
        <dbReference type="Proteomes" id="UP000186308"/>
    </source>
</evidence>
<keyword evidence="13 15" id="KW-0472">Membrane</keyword>
<dbReference type="RefSeq" id="WP_029312935.1">
    <property type="nucleotide sequence ID" value="NZ_FTNE01000002.1"/>
</dbReference>
<dbReference type="PANTHER" id="PTHR10422:SF35">
    <property type="entry name" value="CYTOCHROME BO(3) UBIQUINOL OXIDASE SUBUNIT 1"/>
    <property type="match status" value="1"/>
</dbReference>
<gene>
    <name evidence="17" type="ORF">SAMN05421828_1027</name>
</gene>
<feature type="transmembrane region" description="Helical" evidence="15">
    <location>
        <begin position="70"/>
        <end position="90"/>
    </location>
</feature>
<evidence type="ECO:0000256" key="2">
    <source>
        <dbReference type="ARBA" id="ARBA00009578"/>
    </source>
</evidence>
<dbReference type="InterPro" id="IPR023616">
    <property type="entry name" value="Cyt_c_oxase-like_su1_dom"/>
</dbReference>
<evidence type="ECO:0000256" key="12">
    <source>
        <dbReference type="ARBA" id="ARBA00023008"/>
    </source>
</evidence>
<keyword evidence="7 14" id="KW-0812">Transmembrane</keyword>
<dbReference type="GO" id="GO:0004129">
    <property type="term" value="F:cytochrome-c oxidase activity"/>
    <property type="evidence" value="ECO:0007669"/>
    <property type="project" value="InterPro"/>
</dbReference>
<evidence type="ECO:0000256" key="13">
    <source>
        <dbReference type="ARBA" id="ARBA00023136"/>
    </source>
</evidence>
<dbReference type="PRINTS" id="PR01165">
    <property type="entry name" value="CYCOXIDASEI"/>
</dbReference>
<organism evidence="17 18">
    <name type="scientific">Acidiphilium rubrum</name>
    <dbReference type="NCBI Taxonomy" id="526"/>
    <lineage>
        <taxon>Bacteria</taxon>
        <taxon>Pseudomonadati</taxon>
        <taxon>Pseudomonadota</taxon>
        <taxon>Alphaproteobacteria</taxon>
        <taxon>Acetobacterales</taxon>
        <taxon>Acidocellaceae</taxon>
        <taxon>Acidiphilium</taxon>
    </lineage>
</organism>
<feature type="transmembrane region" description="Helical" evidence="15">
    <location>
        <begin position="329"/>
        <end position="350"/>
    </location>
</feature>
<dbReference type="GO" id="GO:0020037">
    <property type="term" value="F:heme binding"/>
    <property type="evidence" value="ECO:0007669"/>
    <property type="project" value="InterPro"/>
</dbReference>
<feature type="transmembrane region" description="Helical" evidence="15">
    <location>
        <begin position="509"/>
        <end position="531"/>
    </location>
</feature>
<keyword evidence="5 14" id="KW-0349">Heme</keyword>
<keyword evidence="8" id="KW-0479">Metal-binding</keyword>
<dbReference type="SUPFAM" id="SSF81442">
    <property type="entry name" value="Cytochrome c oxidase subunit I-like"/>
    <property type="match status" value="1"/>
</dbReference>
<evidence type="ECO:0000256" key="5">
    <source>
        <dbReference type="ARBA" id="ARBA00022617"/>
    </source>
</evidence>
<evidence type="ECO:0000259" key="16">
    <source>
        <dbReference type="PROSITE" id="PS50855"/>
    </source>
</evidence>
<dbReference type="OrthoDB" id="9803294at2"/>
<feature type="transmembrane region" description="Helical" evidence="15">
    <location>
        <begin position="246"/>
        <end position="272"/>
    </location>
</feature>
<dbReference type="InterPro" id="IPR023615">
    <property type="entry name" value="Cyt_c_Oxase_su1_BS"/>
</dbReference>
<keyword evidence="4" id="KW-1003">Cell membrane</keyword>
<dbReference type="Proteomes" id="UP000186308">
    <property type="component" value="Unassembled WGS sequence"/>
</dbReference>
<feature type="transmembrane region" description="Helical" evidence="15">
    <location>
        <begin position="628"/>
        <end position="645"/>
    </location>
</feature>
<dbReference type="InterPro" id="IPR000883">
    <property type="entry name" value="Cyt_C_Oxase_1"/>
</dbReference>
<evidence type="ECO:0000313" key="17">
    <source>
        <dbReference type="EMBL" id="SIQ14622.1"/>
    </source>
</evidence>
<evidence type="ECO:0000256" key="4">
    <source>
        <dbReference type="ARBA" id="ARBA00022475"/>
    </source>
</evidence>
<keyword evidence="3 14" id="KW-0813">Transport</keyword>
<evidence type="ECO:0000256" key="3">
    <source>
        <dbReference type="ARBA" id="ARBA00022448"/>
    </source>
</evidence>
<evidence type="ECO:0000256" key="11">
    <source>
        <dbReference type="ARBA" id="ARBA00023004"/>
    </source>
</evidence>
<dbReference type="AlphaFoldDB" id="A0A8G2CHV4"/>
<feature type="transmembrane region" description="Helical" evidence="15">
    <location>
        <begin position="122"/>
        <end position="146"/>
    </location>
</feature>
<protein>
    <submittedName>
        <fullName evidence="17">Cytochrome o ubiquinol oxidase subunit 1</fullName>
    </submittedName>
</protein>
<evidence type="ECO:0000256" key="14">
    <source>
        <dbReference type="RuleBase" id="RU000370"/>
    </source>
</evidence>
<feature type="transmembrane region" description="Helical" evidence="15">
    <location>
        <begin position="401"/>
        <end position="425"/>
    </location>
</feature>
<dbReference type="GO" id="GO:0015990">
    <property type="term" value="P:electron transport coupled proton transport"/>
    <property type="evidence" value="ECO:0007669"/>
    <property type="project" value="TreeGrafter"/>
</dbReference>
<keyword evidence="6 14" id="KW-0679">Respiratory chain</keyword>
<dbReference type="GO" id="GO:0009486">
    <property type="term" value="F:cytochrome bo3 ubiquinol oxidase activity"/>
    <property type="evidence" value="ECO:0007669"/>
    <property type="project" value="TreeGrafter"/>
</dbReference>
<proteinExistence type="inferred from homology"/>
<name>A0A8G2CHV4_ACIRU</name>
<evidence type="ECO:0000256" key="9">
    <source>
        <dbReference type="ARBA" id="ARBA00022982"/>
    </source>
</evidence>
<reference evidence="17 18" key="1">
    <citation type="submission" date="2017-01" db="EMBL/GenBank/DDBJ databases">
        <authorList>
            <person name="Varghese N."/>
            <person name="Submissions S."/>
        </authorList>
    </citation>
    <scope>NUCLEOTIDE SEQUENCE [LARGE SCALE GENOMIC DNA]</scope>
    <source>
        <strain evidence="17 18">ATCC 35905</strain>
    </source>
</reference>
<feature type="domain" description="Cytochrome oxidase subunit I profile" evidence="16">
    <location>
        <begin position="59"/>
        <end position="577"/>
    </location>
</feature>
<feature type="transmembrane region" description="Helical" evidence="15">
    <location>
        <begin position="27"/>
        <end position="49"/>
    </location>
</feature>
<keyword evidence="9 14" id="KW-0249">Electron transport</keyword>
<keyword evidence="12" id="KW-0186">Copper</keyword>
<dbReference type="InterPro" id="IPR036927">
    <property type="entry name" value="Cyt_c_oxase-like_su1_sf"/>
</dbReference>
<evidence type="ECO:0000256" key="8">
    <source>
        <dbReference type="ARBA" id="ARBA00022723"/>
    </source>
</evidence>